<gene>
    <name evidence="1" type="ORF">PPERSA_03941</name>
</gene>
<dbReference type="Proteomes" id="UP000054937">
    <property type="component" value="Unassembled WGS sequence"/>
</dbReference>
<proteinExistence type="predicted"/>
<dbReference type="EMBL" id="LDAU01000043">
    <property type="protein sequence ID" value="KRX09879.1"/>
    <property type="molecule type" value="Genomic_DNA"/>
</dbReference>
<evidence type="ECO:0000313" key="1">
    <source>
        <dbReference type="EMBL" id="KRX09879.1"/>
    </source>
</evidence>
<sequence length="126" mass="14817">MQLDPIEPSFHSIQRSLSILSNNFSNFFFTKLLRRLILFLNQMFSPNSNSTRRNHLIPSINFAVRSPPSVPNLHNNFPSFFMHTLSNLFPPLYLFLIIYTPGPQKPVSHYVYRCTLRYYKPVRSPL</sequence>
<protein>
    <submittedName>
        <fullName evidence="1">Uncharacterized protein</fullName>
    </submittedName>
</protein>
<keyword evidence="2" id="KW-1185">Reference proteome</keyword>
<dbReference type="AlphaFoldDB" id="A0A0V0R5X4"/>
<evidence type="ECO:0000313" key="2">
    <source>
        <dbReference type="Proteomes" id="UP000054937"/>
    </source>
</evidence>
<reference evidence="1 2" key="1">
    <citation type="journal article" date="2015" name="Sci. Rep.">
        <title>Genome of the facultative scuticociliatosis pathogen Pseudocohnilembus persalinus provides insight into its virulence through horizontal gene transfer.</title>
        <authorList>
            <person name="Xiong J."/>
            <person name="Wang G."/>
            <person name="Cheng J."/>
            <person name="Tian M."/>
            <person name="Pan X."/>
            <person name="Warren A."/>
            <person name="Jiang C."/>
            <person name="Yuan D."/>
            <person name="Miao W."/>
        </authorList>
    </citation>
    <scope>NUCLEOTIDE SEQUENCE [LARGE SCALE GENOMIC DNA]</scope>
    <source>
        <strain evidence="1">36N120E</strain>
    </source>
</reference>
<accession>A0A0V0R5X4</accession>
<organism evidence="1 2">
    <name type="scientific">Pseudocohnilembus persalinus</name>
    <name type="common">Ciliate</name>
    <dbReference type="NCBI Taxonomy" id="266149"/>
    <lineage>
        <taxon>Eukaryota</taxon>
        <taxon>Sar</taxon>
        <taxon>Alveolata</taxon>
        <taxon>Ciliophora</taxon>
        <taxon>Intramacronucleata</taxon>
        <taxon>Oligohymenophorea</taxon>
        <taxon>Scuticociliatia</taxon>
        <taxon>Philasterida</taxon>
        <taxon>Pseudocohnilembidae</taxon>
        <taxon>Pseudocohnilembus</taxon>
    </lineage>
</organism>
<comment type="caution">
    <text evidence="1">The sequence shown here is derived from an EMBL/GenBank/DDBJ whole genome shotgun (WGS) entry which is preliminary data.</text>
</comment>
<dbReference type="InParanoid" id="A0A0V0R5X4"/>
<name>A0A0V0R5X4_PSEPJ</name>